<proteinExistence type="predicted"/>
<comment type="caution">
    <text evidence="2">The sequence shown here is derived from an EMBL/GenBank/DDBJ whole genome shotgun (WGS) entry which is preliminary data.</text>
</comment>
<dbReference type="AlphaFoldDB" id="A0A084Y044"/>
<keyword evidence="1" id="KW-0732">Signal</keyword>
<protein>
    <submittedName>
        <fullName evidence="2">Uncharacterized protein</fullName>
    </submittedName>
</protein>
<evidence type="ECO:0000313" key="3">
    <source>
        <dbReference type="Proteomes" id="UP000019812"/>
    </source>
</evidence>
<organism evidence="2 3">
    <name type="scientific">Candidatus Accumulibacter vicinus</name>
    <dbReference type="NCBI Taxonomy" id="2954382"/>
    <lineage>
        <taxon>Bacteria</taxon>
        <taxon>Pseudomonadati</taxon>
        <taxon>Pseudomonadota</taxon>
        <taxon>Betaproteobacteria</taxon>
        <taxon>Candidatus Accumulibacter</taxon>
    </lineage>
</organism>
<reference evidence="2 3" key="1">
    <citation type="submission" date="2014-07" db="EMBL/GenBank/DDBJ databases">
        <title>Expanding our view of genomic diversity in Candidatus Accumulibacter clades.</title>
        <authorList>
            <person name="Skennerton C.T."/>
            <person name="Barr J.J."/>
            <person name="Slater F.R."/>
            <person name="Bond P.L."/>
            <person name="Tyson G.W."/>
        </authorList>
    </citation>
    <scope>NUCLEOTIDE SEQUENCE [LARGE SCALE GENOMIC DNA]</scope>
    <source>
        <strain evidence="3">SK-01</strain>
    </source>
</reference>
<dbReference type="Proteomes" id="UP000019812">
    <property type="component" value="Unassembled WGS sequence"/>
</dbReference>
<feature type="signal peptide" evidence="1">
    <location>
        <begin position="1"/>
        <end position="24"/>
    </location>
</feature>
<feature type="chain" id="PRO_5001785503" evidence="1">
    <location>
        <begin position="25"/>
        <end position="84"/>
    </location>
</feature>
<dbReference type="EMBL" id="JDSS02000023">
    <property type="protein sequence ID" value="KFB68088.1"/>
    <property type="molecule type" value="Genomic_DNA"/>
</dbReference>
<evidence type="ECO:0000313" key="2">
    <source>
        <dbReference type="EMBL" id="KFB68088.1"/>
    </source>
</evidence>
<dbReference type="STRING" id="1457154.CAPSK01_002346"/>
<sequence length="84" mass="8404" precursor="true">MRHFLLPGPVTALAFGMGVTAAQAVLIAATRGADRLSAGLVGTPRGAVALATITVAANEHGCAASGAQVASSREIHWPSRPMGI</sequence>
<accession>A0A084Y044</accession>
<name>A0A084Y044_9PROT</name>
<evidence type="ECO:0000256" key="1">
    <source>
        <dbReference type="SAM" id="SignalP"/>
    </source>
</evidence>
<gene>
    <name evidence="2" type="ORF">CAPSK01_002346</name>
</gene>